<evidence type="ECO:0000256" key="1">
    <source>
        <dbReference type="SAM" id="MobiDB-lite"/>
    </source>
</evidence>
<dbReference type="Pfam" id="PF03771">
    <property type="entry name" value="SPDY"/>
    <property type="match status" value="1"/>
</dbReference>
<protein>
    <recommendedName>
        <fullName evidence="2">DUF317 domain-containing protein</fullName>
    </recommendedName>
</protein>
<dbReference type="InterPro" id="IPR005523">
    <property type="entry name" value="DUF317_SPDY"/>
</dbReference>
<evidence type="ECO:0000259" key="2">
    <source>
        <dbReference type="Pfam" id="PF03771"/>
    </source>
</evidence>
<proteinExistence type="predicted"/>
<evidence type="ECO:0000313" key="3">
    <source>
        <dbReference type="EMBL" id="GGS32073.1"/>
    </source>
</evidence>
<organism evidence="3 4">
    <name type="scientific">Streptomyces griseoviridis</name>
    <dbReference type="NCBI Taxonomy" id="45398"/>
    <lineage>
        <taxon>Bacteria</taxon>
        <taxon>Bacillati</taxon>
        <taxon>Actinomycetota</taxon>
        <taxon>Actinomycetes</taxon>
        <taxon>Kitasatosporales</taxon>
        <taxon>Streptomycetaceae</taxon>
        <taxon>Streptomyces</taxon>
    </lineage>
</organism>
<dbReference type="EMBL" id="BMSL01000004">
    <property type="protein sequence ID" value="GGS32073.1"/>
    <property type="molecule type" value="Genomic_DNA"/>
</dbReference>
<dbReference type="Proteomes" id="UP000653493">
    <property type="component" value="Unassembled WGS sequence"/>
</dbReference>
<accession>A0A918GEM2</accession>
<dbReference type="AlphaFoldDB" id="A0A918GEM2"/>
<feature type="domain" description="DUF317" evidence="2">
    <location>
        <begin position="91"/>
        <end position="142"/>
    </location>
</feature>
<reference evidence="3" key="1">
    <citation type="journal article" date="2014" name="Int. J. Syst. Evol. Microbiol.">
        <title>Complete genome sequence of Corynebacterium casei LMG S-19264T (=DSM 44701T), isolated from a smear-ripened cheese.</title>
        <authorList>
            <consortium name="US DOE Joint Genome Institute (JGI-PGF)"/>
            <person name="Walter F."/>
            <person name="Albersmeier A."/>
            <person name="Kalinowski J."/>
            <person name="Ruckert C."/>
        </authorList>
    </citation>
    <scope>NUCLEOTIDE SEQUENCE</scope>
    <source>
        <strain evidence="3">JCM 4234</strain>
    </source>
</reference>
<evidence type="ECO:0000313" key="4">
    <source>
        <dbReference type="Proteomes" id="UP000653493"/>
    </source>
</evidence>
<feature type="compositionally biased region" description="Pro residues" evidence="1">
    <location>
        <begin position="176"/>
        <end position="187"/>
    </location>
</feature>
<name>A0A918GEM2_STRGD</name>
<sequence>MTPNSAHRIPFTASSWQVTCDATTPVELLRDLHAELLDLYLEDRHSGRNYLFRLGGAPHEAFAPMLTCGWSHDVKTDGTQVFLAPKGLGGVRRRYNASNLSGPLWRYWGGHPNEPLWQACFSSNTPTALVAAFTASLISTEPLERTVRNVPTSTRRALYVASPAGKQSLVGKPVAPRSPAPAPGHSR</sequence>
<feature type="region of interest" description="Disordered" evidence="1">
    <location>
        <begin position="163"/>
        <end position="187"/>
    </location>
</feature>
<gene>
    <name evidence="3" type="ORF">GCM10010238_21510</name>
</gene>
<reference evidence="3" key="2">
    <citation type="submission" date="2020-09" db="EMBL/GenBank/DDBJ databases">
        <authorList>
            <person name="Sun Q."/>
            <person name="Ohkuma M."/>
        </authorList>
    </citation>
    <scope>NUCLEOTIDE SEQUENCE</scope>
    <source>
        <strain evidence="3">JCM 4234</strain>
    </source>
</reference>
<comment type="caution">
    <text evidence="3">The sequence shown here is derived from an EMBL/GenBank/DDBJ whole genome shotgun (WGS) entry which is preliminary data.</text>
</comment>
<keyword evidence="4" id="KW-1185">Reference proteome</keyword>